<gene>
    <name evidence="1" type="ORF">Agabi119p4_4457</name>
</gene>
<comment type="caution">
    <text evidence="1">The sequence shown here is derived from an EMBL/GenBank/DDBJ whole genome shotgun (WGS) entry which is preliminary data.</text>
</comment>
<dbReference type="Proteomes" id="UP000629468">
    <property type="component" value="Unassembled WGS sequence"/>
</dbReference>
<accession>A0A8H7F3L3</accession>
<dbReference type="EMBL" id="JABXXO010000006">
    <property type="protein sequence ID" value="KAF7776064.1"/>
    <property type="molecule type" value="Genomic_DNA"/>
</dbReference>
<protein>
    <submittedName>
        <fullName evidence="1">Uncharacterized protein</fullName>
    </submittedName>
</protein>
<name>A0A8H7F3L3_AGABI</name>
<evidence type="ECO:0000313" key="2">
    <source>
        <dbReference type="Proteomes" id="UP000629468"/>
    </source>
</evidence>
<evidence type="ECO:0000313" key="1">
    <source>
        <dbReference type="EMBL" id="KAF7776064.1"/>
    </source>
</evidence>
<proteinExistence type="predicted"/>
<dbReference type="AlphaFoldDB" id="A0A8H7F3L3"/>
<reference evidence="1 2" key="1">
    <citation type="journal article" name="Sci. Rep.">
        <title>Telomere-to-telomere assembled and centromere annotated genomes of the two main subspecies of the button mushroom Agaricus bisporus reveal especially polymorphic chromosome ends.</title>
        <authorList>
            <person name="Sonnenberg A.S.M."/>
            <person name="Sedaghat-Telgerd N."/>
            <person name="Lavrijssen B."/>
            <person name="Ohm R.A."/>
            <person name="Hendrickx P.M."/>
            <person name="Scholtmeijer K."/>
            <person name="Baars J.J.P."/>
            <person name="van Peer A."/>
        </authorList>
    </citation>
    <scope>NUCLEOTIDE SEQUENCE [LARGE SCALE GENOMIC DNA]</scope>
    <source>
        <strain evidence="1 2">H119_p4</strain>
    </source>
</reference>
<organism evidence="1 2">
    <name type="scientific">Agaricus bisporus var. burnettii</name>
    <dbReference type="NCBI Taxonomy" id="192524"/>
    <lineage>
        <taxon>Eukaryota</taxon>
        <taxon>Fungi</taxon>
        <taxon>Dikarya</taxon>
        <taxon>Basidiomycota</taxon>
        <taxon>Agaricomycotina</taxon>
        <taxon>Agaricomycetes</taxon>
        <taxon>Agaricomycetidae</taxon>
        <taxon>Agaricales</taxon>
        <taxon>Agaricineae</taxon>
        <taxon>Agaricaceae</taxon>
        <taxon>Agaricus</taxon>
    </lineage>
</organism>
<sequence length="417" mass="47410">MPRLLPRLAPVLHAHSRNAFDPFDFAKYRPRRPKSLHGPTLPSPSFDPKLYSQSVLLQSENPVAAPDKYLRRKTLPPRVYVPKDAHKRAGEYDMPRQMTREERKWWSSPYLRMLTSPPRICALSGSLLPSDFLLRLSPLRLDSTEPTSTKPVPSILVPDGLQHPKFTARRSNRSVHVVCSRQAISLIVENNKLEHIPFYVTIPPNLASHVSHLLRLRVLQELEVFLTHLEAKPKRDIAANPPIRRLSKDEWKNIEEQRTIPQQDAAAVITVSPISPDVEPSMSPSPLPQDPDVELNHSLTVANMYPASRYSDLPSNFQYRDVLPSAKVPLYDSLALFPHKSQRAVLWRLLGQAQSIYENALGHRGESGVLPEYSDAYLLCSNSDIARLGDLVGVATALWRVYMYERDNDREKNTPKF</sequence>